<dbReference type="FunFam" id="3.40.50.300:FF:000224">
    <property type="entry name" value="Energy-coupling factor transporter ATP-binding protein EcfA"/>
    <property type="match status" value="1"/>
</dbReference>
<organism evidence="10 11">
    <name type="scientific">Neobacillus vireti LMG 21834</name>
    <dbReference type="NCBI Taxonomy" id="1131730"/>
    <lineage>
        <taxon>Bacteria</taxon>
        <taxon>Bacillati</taxon>
        <taxon>Bacillota</taxon>
        <taxon>Bacilli</taxon>
        <taxon>Bacillales</taxon>
        <taxon>Bacillaceae</taxon>
        <taxon>Neobacillus</taxon>
    </lineage>
</organism>
<dbReference type="GO" id="GO:0005524">
    <property type="term" value="F:ATP binding"/>
    <property type="evidence" value="ECO:0007669"/>
    <property type="project" value="UniProtKB-KW"/>
</dbReference>
<dbReference type="RefSeq" id="WP_024027064.1">
    <property type="nucleotide sequence ID" value="NZ_ALAN01000029.1"/>
</dbReference>
<evidence type="ECO:0000256" key="1">
    <source>
        <dbReference type="ARBA" id="ARBA00004202"/>
    </source>
</evidence>
<dbReference type="PANTHER" id="PTHR43553:SF24">
    <property type="entry name" value="ENERGY-COUPLING FACTOR TRANSPORTER ATP-BINDING PROTEIN ECFA1"/>
    <property type="match status" value="1"/>
</dbReference>
<keyword evidence="8" id="KW-0472">Membrane</keyword>
<keyword evidence="7" id="KW-1278">Translocase</keyword>
<dbReference type="PANTHER" id="PTHR43553">
    <property type="entry name" value="HEAVY METAL TRANSPORTER"/>
    <property type="match status" value="1"/>
</dbReference>
<comment type="subcellular location">
    <subcellularLocation>
        <location evidence="1">Cell membrane</location>
        <topology evidence="1">Peripheral membrane protein</topology>
    </subcellularLocation>
</comment>
<dbReference type="InterPro" id="IPR003593">
    <property type="entry name" value="AAA+_ATPase"/>
</dbReference>
<keyword evidence="6" id="KW-0067">ATP-binding</keyword>
<comment type="similarity">
    <text evidence="2">Belongs to the ABC transporter superfamily.</text>
</comment>
<keyword evidence="11" id="KW-1185">Reference proteome</keyword>
<dbReference type="SUPFAM" id="SSF52540">
    <property type="entry name" value="P-loop containing nucleoside triphosphate hydrolases"/>
    <property type="match status" value="1"/>
</dbReference>
<dbReference type="SMART" id="SM00382">
    <property type="entry name" value="AAA"/>
    <property type="match status" value="1"/>
</dbReference>
<dbReference type="CDD" id="cd03225">
    <property type="entry name" value="ABC_cobalt_CbiO_domain1"/>
    <property type="match status" value="1"/>
</dbReference>
<dbReference type="GO" id="GO:0015087">
    <property type="term" value="F:cobalt ion transmembrane transporter activity"/>
    <property type="evidence" value="ECO:0007669"/>
    <property type="project" value="UniProtKB-ARBA"/>
</dbReference>
<dbReference type="InterPro" id="IPR003439">
    <property type="entry name" value="ABC_transporter-like_ATP-bd"/>
</dbReference>
<protein>
    <submittedName>
        <fullName evidence="10">Cobalt ABC transporter ATPase</fullName>
    </submittedName>
</protein>
<dbReference type="Pfam" id="PF00005">
    <property type="entry name" value="ABC_tran"/>
    <property type="match status" value="1"/>
</dbReference>
<dbReference type="GO" id="GO:0043190">
    <property type="term" value="C:ATP-binding cassette (ABC) transporter complex"/>
    <property type="evidence" value="ECO:0007669"/>
    <property type="project" value="TreeGrafter"/>
</dbReference>
<evidence type="ECO:0000313" key="11">
    <source>
        <dbReference type="Proteomes" id="UP000018877"/>
    </source>
</evidence>
<evidence type="ECO:0000256" key="8">
    <source>
        <dbReference type="ARBA" id="ARBA00023136"/>
    </source>
</evidence>
<keyword evidence="5" id="KW-0547">Nucleotide-binding</keyword>
<evidence type="ECO:0000259" key="9">
    <source>
        <dbReference type="PROSITE" id="PS50893"/>
    </source>
</evidence>
<dbReference type="InterPro" id="IPR050095">
    <property type="entry name" value="ECF_ABC_transporter_ATP-bd"/>
</dbReference>
<sequence length="271" mass="30784">MDIFRFNEVSYGYTKDKPILRDITFSIREGRKTAIVGANGAGKSTILFHLNGLFAQQQGDIFFRGQKLDKKLRKELYKHVGIAFQDPDDQIISLTVSDDIAFGPVQMEISASDVQERVGKYTKILGIEHLLMENPSELSYGQKKHVTIAGVLAMETDVFILDEPMAFLDPYGKERMASILQLLQEQGKTVIVTTHDMQFVAEWAEDVIVIHQGQCLGTFQPRELFGRPDIMKQANLTLPPIVELMTAIWKGEKDKMPIRVEEAKKWLVRKI</sequence>
<evidence type="ECO:0000256" key="2">
    <source>
        <dbReference type="ARBA" id="ARBA00005417"/>
    </source>
</evidence>
<gene>
    <name evidence="10" type="ORF">BAVI_04239</name>
</gene>
<feature type="domain" description="ABC transporter" evidence="9">
    <location>
        <begin position="4"/>
        <end position="237"/>
    </location>
</feature>
<evidence type="ECO:0000256" key="6">
    <source>
        <dbReference type="ARBA" id="ARBA00022840"/>
    </source>
</evidence>
<accession>A0AB94ISU0</accession>
<dbReference type="GO" id="GO:0042626">
    <property type="term" value="F:ATPase-coupled transmembrane transporter activity"/>
    <property type="evidence" value="ECO:0007669"/>
    <property type="project" value="TreeGrafter"/>
</dbReference>
<dbReference type="InterPro" id="IPR015856">
    <property type="entry name" value="ABC_transpr_CbiO/EcfA_su"/>
</dbReference>
<keyword evidence="4" id="KW-1003">Cell membrane</keyword>
<dbReference type="EMBL" id="ALAN01000029">
    <property type="protein sequence ID" value="ETI70067.1"/>
    <property type="molecule type" value="Genomic_DNA"/>
</dbReference>
<dbReference type="Proteomes" id="UP000018877">
    <property type="component" value="Unassembled WGS sequence"/>
</dbReference>
<name>A0AB94ISU0_9BACI</name>
<proteinExistence type="inferred from homology"/>
<reference evidence="10 11" key="1">
    <citation type="journal article" date="2014" name="Environ. Microbiol.">
        <title>The nitrate-ammonifying and nosZ-carrying bacterium Bacillus vireti is a potent source and sink for nitric and nitrous oxide under high nitrate conditions.</title>
        <authorList>
            <person name="Mania D."/>
            <person name="Heylen K."/>
            <person name="van Spanning R.J."/>
            <person name="Frostegard A."/>
        </authorList>
    </citation>
    <scope>NUCLEOTIDE SEQUENCE [LARGE SCALE GENOMIC DNA]</scope>
    <source>
        <strain evidence="10 11">LMG 21834</strain>
    </source>
</reference>
<dbReference type="AlphaFoldDB" id="A0AB94ISU0"/>
<dbReference type="GO" id="GO:0016887">
    <property type="term" value="F:ATP hydrolysis activity"/>
    <property type="evidence" value="ECO:0007669"/>
    <property type="project" value="InterPro"/>
</dbReference>
<evidence type="ECO:0000313" key="10">
    <source>
        <dbReference type="EMBL" id="ETI70067.1"/>
    </source>
</evidence>
<evidence type="ECO:0000256" key="4">
    <source>
        <dbReference type="ARBA" id="ARBA00022475"/>
    </source>
</evidence>
<keyword evidence="3" id="KW-0813">Transport</keyword>
<comment type="caution">
    <text evidence="10">The sequence shown here is derived from an EMBL/GenBank/DDBJ whole genome shotgun (WGS) entry which is preliminary data.</text>
</comment>
<dbReference type="InterPro" id="IPR027417">
    <property type="entry name" value="P-loop_NTPase"/>
</dbReference>
<evidence type="ECO:0000256" key="7">
    <source>
        <dbReference type="ARBA" id="ARBA00022967"/>
    </source>
</evidence>
<evidence type="ECO:0000256" key="3">
    <source>
        <dbReference type="ARBA" id="ARBA00022448"/>
    </source>
</evidence>
<dbReference type="Gene3D" id="3.40.50.300">
    <property type="entry name" value="P-loop containing nucleotide triphosphate hydrolases"/>
    <property type="match status" value="1"/>
</dbReference>
<evidence type="ECO:0000256" key="5">
    <source>
        <dbReference type="ARBA" id="ARBA00022741"/>
    </source>
</evidence>
<dbReference type="PROSITE" id="PS50893">
    <property type="entry name" value="ABC_TRANSPORTER_2"/>
    <property type="match status" value="1"/>
</dbReference>